<comment type="catalytic activity">
    <reaction evidence="4">
        <text>S-adenosyl-L-homocysteine + H2O + H(+) = S-inosyl-L-homocysteine + NH4(+)</text>
        <dbReference type="Rhea" id="RHEA:20716"/>
        <dbReference type="ChEBI" id="CHEBI:15377"/>
        <dbReference type="ChEBI" id="CHEBI:15378"/>
        <dbReference type="ChEBI" id="CHEBI:28938"/>
        <dbReference type="ChEBI" id="CHEBI:57856"/>
        <dbReference type="ChEBI" id="CHEBI:57985"/>
        <dbReference type="EC" id="3.5.4.28"/>
    </reaction>
</comment>
<comment type="caution">
    <text evidence="4">Lacks conserved residue(s) required for the propagation of feature annotation.</text>
</comment>
<feature type="binding site" evidence="4">
    <location>
        <position position="64"/>
    </location>
    <ligand>
        <name>Zn(2+)</name>
        <dbReference type="ChEBI" id="CHEBI:29105"/>
    </ligand>
</feature>
<feature type="binding site" evidence="4">
    <location>
        <position position="299"/>
    </location>
    <ligand>
        <name>substrate</name>
    </ligand>
</feature>
<dbReference type="Gene3D" id="2.30.40.10">
    <property type="entry name" value="Urease, subunit C, domain 1"/>
    <property type="match status" value="1"/>
</dbReference>
<gene>
    <name evidence="4" type="primary">mtaD</name>
    <name evidence="6" type="ORF">AUR66_10460</name>
</gene>
<accession>A0A0W1SSX2</accession>
<dbReference type="GO" id="GO:0050270">
    <property type="term" value="F:S-adenosylhomocysteine deaminase activity"/>
    <property type="evidence" value="ECO:0007669"/>
    <property type="project" value="UniProtKB-UniRule"/>
</dbReference>
<feature type="binding site" evidence="4">
    <location>
        <position position="62"/>
    </location>
    <ligand>
        <name>Zn(2+)</name>
        <dbReference type="ChEBI" id="CHEBI:29105"/>
    </ligand>
</feature>
<feature type="binding site" evidence="4">
    <location>
        <position position="91"/>
    </location>
    <ligand>
        <name>substrate</name>
    </ligand>
</feature>
<feature type="binding site" evidence="4">
    <location>
        <position position="211"/>
    </location>
    <ligand>
        <name>Zn(2+)</name>
        <dbReference type="ChEBI" id="CHEBI:29105"/>
    </ligand>
</feature>
<dbReference type="GO" id="GO:0090614">
    <property type="term" value="F:5'-methylthioadenosine deaminase activity"/>
    <property type="evidence" value="ECO:0007669"/>
    <property type="project" value="UniProtKB-UniRule"/>
</dbReference>
<dbReference type="EC" id="3.5.4.28" evidence="4"/>
<dbReference type="RefSeq" id="WP_058571480.1">
    <property type="nucleotide sequence ID" value="NZ_LOPV01000101.1"/>
</dbReference>
<evidence type="ECO:0000256" key="2">
    <source>
        <dbReference type="ARBA" id="ARBA00022801"/>
    </source>
</evidence>
<comment type="caution">
    <text evidence="6">The sequence shown here is derived from an EMBL/GenBank/DDBJ whole genome shotgun (WGS) entry which is preliminary data.</text>
</comment>
<evidence type="ECO:0000259" key="5">
    <source>
        <dbReference type="Pfam" id="PF01979"/>
    </source>
</evidence>
<feature type="binding site" evidence="4">
    <location>
        <position position="214"/>
    </location>
    <ligand>
        <name>substrate</name>
    </ligand>
</feature>
<dbReference type="Pfam" id="PF01979">
    <property type="entry name" value="Amidohydro_1"/>
    <property type="match status" value="1"/>
</dbReference>
<keyword evidence="1 4" id="KW-0479">Metal-binding</keyword>
<dbReference type="SUPFAM" id="SSF51556">
    <property type="entry name" value="Metallo-dependent hydrolases"/>
    <property type="match status" value="1"/>
</dbReference>
<dbReference type="InterPro" id="IPR006680">
    <property type="entry name" value="Amidohydro-rel"/>
</dbReference>
<comment type="similarity">
    <text evidence="4">Belongs to the metallo-dependent hydrolases superfamily. MTA/SAH deaminase family.</text>
</comment>
<evidence type="ECO:0000256" key="4">
    <source>
        <dbReference type="HAMAP-Rule" id="MF_01281"/>
    </source>
</evidence>
<dbReference type="AlphaFoldDB" id="A0A0W1SSX2"/>
<keyword evidence="3 4" id="KW-0862">Zinc</keyword>
<dbReference type="InterPro" id="IPR032466">
    <property type="entry name" value="Metal_Hydrolase"/>
</dbReference>
<dbReference type="SUPFAM" id="SSF51338">
    <property type="entry name" value="Composite domain of metallo-dependent hydrolases"/>
    <property type="match status" value="1"/>
</dbReference>
<sequence length="430" mass="45669">MDTLRITDGRVLRPDGTVEDADVLVDRDEGTILDIGSDIDAEASETLDAEGCLVMPGLVNAHCHVSMTLLRGYADDKPLDAWLQEDIWPTEAALTPEDVRVGAELGLVEMIKSGTTGFADMYFHVPEVVAAIEEAGLRARVGHGVVTIGKDEEDAWEDIEESLDVAREFDGAADGRIRTAVMPHSLTTVDEEYLSEATAEAHDEGIPVHYHANETTNEVDPIVEERDERPLAYARDLGMLTDADFIAHGVHVDDEEISLLADAGTGVVHCPASNMKLASGMAPVQDMLDAGVTVGIGTDGAASNNDLDMFDEMRDAAMIGKLAADDASAVAAPDVLDMATAGSADAIGLPGGTLEVGGVADIAVVDFDAPHLTPATNLVSHLVYAARGSDVRHTICDGQVLMRDREVLTLDESAVVDRARSTVDALHERV</sequence>
<evidence type="ECO:0000256" key="3">
    <source>
        <dbReference type="ARBA" id="ARBA00022833"/>
    </source>
</evidence>
<dbReference type="PANTHER" id="PTHR43794">
    <property type="entry name" value="AMINOHYDROLASE SSNA-RELATED"/>
    <property type="match status" value="1"/>
</dbReference>
<dbReference type="PANTHER" id="PTHR43794:SF11">
    <property type="entry name" value="AMIDOHYDROLASE-RELATED DOMAIN-CONTAINING PROTEIN"/>
    <property type="match status" value="1"/>
</dbReference>
<comment type="cofactor">
    <cofactor evidence="4">
        <name>Zn(2+)</name>
        <dbReference type="ChEBI" id="CHEBI:29105"/>
    </cofactor>
    <text evidence="4">Binds 1 zinc ion per subunit.</text>
</comment>
<keyword evidence="7" id="KW-1185">Reference proteome</keyword>
<feature type="binding site" evidence="4">
    <location>
        <position position="299"/>
    </location>
    <ligand>
        <name>Zn(2+)</name>
        <dbReference type="ChEBI" id="CHEBI:29105"/>
    </ligand>
</feature>
<proteinExistence type="inferred from homology"/>
<protein>
    <recommendedName>
        <fullName evidence="4">5-methylthioadenosine/S-adenosylhomocysteine deaminase</fullName>
        <shortName evidence="4">MTA/SAH deaminase</shortName>
        <ecNumber evidence="4">3.5.4.28</ecNumber>
        <ecNumber evidence="4">3.5.4.31</ecNumber>
    </recommendedName>
</protein>
<dbReference type="Gene3D" id="3.20.20.140">
    <property type="entry name" value="Metal-dependent hydrolases"/>
    <property type="match status" value="1"/>
</dbReference>
<dbReference type="InterPro" id="IPR050287">
    <property type="entry name" value="MTA/SAH_deaminase"/>
</dbReference>
<organism evidence="6 7">
    <name type="scientific">Haloferax profundi</name>
    <dbReference type="NCBI Taxonomy" id="1544718"/>
    <lineage>
        <taxon>Archaea</taxon>
        <taxon>Methanobacteriati</taxon>
        <taxon>Methanobacteriota</taxon>
        <taxon>Stenosarchaea group</taxon>
        <taxon>Halobacteria</taxon>
        <taxon>Halobacteriales</taxon>
        <taxon>Haloferacaceae</taxon>
        <taxon>Haloferax</taxon>
    </lineage>
</organism>
<dbReference type="HAMAP" id="MF_01281">
    <property type="entry name" value="MTA_SAH_deamin"/>
    <property type="match status" value="1"/>
</dbReference>
<dbReference type="Proteomes" id="UP000053157">
    <property type="component" value="Unassembled WGS sequence"/>
</dbReference>
<evidence type="ECO:0000313" key="6">
    <source>
        <dbReference type="EMBL" id="KTG29413.1"/>
    </source>
</evidence>
<evidence type="ECO:0000313" key="7">
    <source>
        <dbReference type="Proteomes" id="UP000053157"/>
    </source>
</evidence>
<dbReference type="InterPro" id="IPR011059">
    <property type="entry name" value="Metal-dep_hydrolase_composite"/>
</dbReference>
<dbReference type="EC" id="3.5.4.31" evidence="4"/>
<dbReference type="OrthoDB" id="372084at2157"/>
<reference evidence="6 7" key="1">
    <citation type="submission" date="2015-12" db="EMBL/GenBank/DDBJ databases">
        <title>Haloferax profundi sp. nov. isolated from the Discovery deep brine-seawater interface in the Red Sea.</title>
        <authorList>
            <person name="Zhang G."/>
            <person name="Stingl U."/>
            <person name="Rashid M."/>
        </authorList>
    </citation>
    <scope>NUCLEOTIDE SEQUENCE [LARGE SCALE GENOMIC DNA]</scope>
    <source>
        <strain evidence="6 7">SB29</strain>
    </source>
</reference>
<dbReference type="CDD" id="cd01298">
    <property type="entry name" value="ATZ_TRZ_like"/>
    <property type="match status" value="1"/>
</dbReference>
<feature type="domain" description="Amidohydrolase-related" evidence="5">
    <location>
        <begin position="53"/>
        <end position="400"/>
    </location>
</feature>
<dbReference type="FunFam" id="3.20.20.140:FF:000014">
    <property type="entry name" value="5-methylthioadenosine/S-adenosylhomocysteine deaminase"/>
    <property type="match status" value="1"/>
</dbReference>
<name>A0A0W1SSX2_9EURY</name>
<dbReference type="GO" id="GO:0046872">
    <property type="term" value="F:metal ion binding"/>
    <property type="evidence" value="ECO:0007669"/>
    <property type="project" value="UniProtKB-KW"/>
</dbReference>
<feature type="binding site" evidence="4">
    <location>
        <position position="184"/>
    </location>
    <ligand>
        <name>substrate</name>
    </ligand>
</feature>
<evidence type="ECO:0000256" key="1">
    <source>
        <dbReference type="ARBA" id="ARBA00022723"/>
    </source>
</evidence>
<dbReference type="EMBL" id="LOPV01000101">
    <property type="protein sequence ID" value="KTG29413.1"/>
    <property type="molecule type" value="Genomic_DNA"/>
</dbReference>
<keyword evidence="2 4" id="KW-0378">Hydrolase</keyword>
<comment type="catalytic activity">
    <reaction evidence="4">
        <text>S-methyl-5'-thioadenosine + H2O + H(+) = S-methyl-5'-thioinosine + NH4(+)</text>
        <dbReference type="Rhea" id="RHEA:25025"/>
        <dbReference type="ChEBI" id="CHEBI:15377"/>
        <dbReference type="ChEBI" id="CHEBI:15378"/>
        <dbReference type="ChEBI" id="CHEBI:17509"/>
        <dbReference type="ChEBI" id="CHEBI:28938"/>
        <dbReference type="ChEBI" id="CHEBI:48595"/>
        <dbReference type="EC" id="3.5.4.31"/>
    </reaction>
</comment>
<dbReference type="InterPro" id="IPR023512">
    <property type="entry name" value="Deaminase_MtaD/DadD"/>
</dbReference>
<comment type="function">
    <text evidence="4">Catalyzes the deamination of 5-methylthioadenosine and S-adenosyl-L-homocysteine into 5-methylthioinosine and S-inosyl-L-homocysteine, respectively. Is also able to deaminate adenosine.</text>
</comment>